<evidence type="ECO:0000259" key="7">
    <source>
        <dbReference type="Pfam" id="PF10035"/>
    </source>
</evidence>
<dbReference type="PIRSF" id="PIRSF006483">
    <property type="entry name" value="Membrane_protein_YitT"/>
    <property type="match status" value="1"/>
</dbReference>
<evidence type="ECO:0000313" key="8">
    <source>
        <dbReference type="EMBL" id="AOZ96287.1"/>
    </source>
</evidence>
<proteinExistence type="predicted"/>
<evidence type="ECO:0000256" key="4">
    <source>
        <dbReference type="ARBA" id="ARBA00022989"/>
    </source>
</evidence>
<organism evidence="8 9">
    <name type="scientific">Butyrivibrio hungatei</name>
    <dbReference type="NCBI Taxonomy" id="185008"/>
    <lineage>
        <taxon>Bacteria</taxon>
        <taxon>Bacillati</taxon>
        <taxon>Bacillota</taxon>
        <taxon>Clostridia</taxon>
        <taxon>Lachnospirales</taxon>
        <taxon>Lachnospiraceae</taxon>
        <taxon>Butyrivibrio</taxon>
    </lineage>
</organism>
<evidence type="ECO:0000256" key="5">
    <source>
        <dbReference type="ARBA" id="ARBA00023136"/>
    </source>
</evidence>
<evidence type="ECO:0000256" key="3">
    <source>
        <dbReference type="ARBA" id="ARBA00022692"/>
    </source>
</evidence>
<feature type="transmembrane region" description="Helical" evidence="6">
    <location>
        <begin position="113"/>
        <end position="134"/>
    </location>
</feature>
<dbReference type="Pfam" id="PF10035">
    <property type="entry name" value="DUF2179"/>
    <property type="match status" value="1"/>
</dbReference>
<evidence type="ECO:0000256" key="6">
    <source>
        <dbReference type="SAM" id="Phobius"/>
    </source>
</evidence>
<dbReference type="KEGG" id="bhu:bhn_I1253"/>
<dbReference type="OrthoDB" id="3180973at2"/>
<evidence type="ECO:0000256" key="2">
    <source>
        <dbReference type="ARBA" id="ARBA00022475"/>
    </source>
</evidence>
<keyword evidence="3 6" id="KW-0812">Transmembrane</keyword>
<comment type="subcellular location">
    <subcellularLocation>
        <location evidence="1">Cell membrane</location>
        <topology evidence="1">Multi-pass membrane protein</topology>
    </subcellularLocation>
</comment>
<keyword evidence="9" id="KW-1185">Reference proteome</keyword>
<dbReference type="InterPro" id="IPR019264">
    <property type="entry name" value="DUF2179"/>
</dbReference>
<dbReference type="Proteomes" id="UP000179284">
    <property type="component" value="Chromosome I"/>
</dbReference>
<accession>A0A1D9P126</accession>
<dbReference type="PANTHER" id="PTHR33545">
    <property type="entry name" value="UPF0750 MEMBRANE PROTEIN YITT-RELATED"/>
    <property type="match status" value="1"/>
</dbReference>
<evidence type="ECO:0000313" key="9">
    <source>
        <dbReference type="Proteomes" id="UP000179284"/>
    </source>
</evidence>
<dbReference type="AlphaFoldDB" id="A0A1D9P126"/>
<dbReference type="InterPro" id="IPR015867">
    <property type="entry name" value="N-reg_PII/ATP_PRibTrfase_C"/>
</dbReference>
<evidence type="ECO:0000256" key="1">
    <source>
        <dbReference type="ARBA" id="ARBA00004651"/>
    </source>
</evidence>
<feature type="transmembrane region" description="Helical" evidence="6">
    <location>
        <begin position="12"/>
        <end position="33"/>
    </location>
</feature>
<protein>
    <recommendedName>
        <fullName evidence="7">DUF2179 domain-containing protein</fullName>
    </recommendedName>
</protein>
<feature type="domain" description="DUF2179" evidence="7">
    <location>
        <begin position="228"/>
        <end position="281"/>
    </location>
</feature>
<keyword evidence="2" id="KW-1003">Cell membrane</keyword>
<dbReference type="InterPro" id="IPR003740">
    <property type="entry name" value="YitT"/>
</dbReference>
<keyword evidence="5 6" id="KW-0472">Membrane</keyword>
<dbReference type="PANTHER" id="PTHR33545:SF5">
    <property type="entry name" value="UPF0750 MEMBRANE PROTEIN YITT"/>
    <property type="match status" value="1"/>
</dbReference>
<sequence length="292" mass="32130">MKIGKSKTTKRIAEYGLITLGAILYGAATALMIDPNNIAPGGLTGLAIVLNRIVNIGTGLWFMIMNIPILIIAIWKFGIRFTVSTIYCTAVISWVTDLCTKYLSGFIVRDTFLGATFGSAILAVAIGFVFKCHATTGGTDVIIKLLRIKYPHIKTGMLYLLTDVVILMIAGFVFGDFKASLYSFMSVMVTSYCLDLVLYGRDEAKLIYIISDKPDIITSRLLEELDIGATHVFAKGAYSGEDKKVIMCAIKKRLSPLAEDIVRDEDPNAFMIISSASEIYGEGYKSYFDERI</sequence>
<dbReference type="Pfam" id="PF02588">
    <property type="entry name" value="YitT_membrane"/>
    <property type="match status" value="1"/>
</dbReference>
<reference evidence="9" key="1">
    <citation type="submission" date="2016-10" db="EMBL/GenBank/DDBJ databases">
        <title>The complete genome sequence of the rumen bacterium Butyrivibrio hungatei MB2003.</title>
        <authorList>
            <person name="Palevich N."/>
            <person name="Kelly W.J."/>
            <person name="Leahy S.C."/>
            <person name="Altermann E."/>
            <person name="Rakonjac J."/>
            <person name="Attwood G.T."/>
        </authorList>
    </citation>
    <scope>NUCLEOTIDE SEQUENCE [LARGE SCALE GENOMIC DNA]</scope>
    <source>
        <strain evidence="9">MB2003</strain>
    </source>
</reference>
<dbReference type="GO" id="GO:0005886">
    <property type="term" value="C:plasma membrane"/>
    <property type="evidence" value="ECO:0007669"/>
    <property type="project" value="UniProtKB-SubCell"/>
</dbReference>
<feature type="transmembrane region" description="Helical" evidence="6">
    <location>
        <begin position="53"/>
        <end position="74"/>
    </location>
</feature>
<name>A0A1D9P126_9FIRM</name>
<dbReference type="Gene3D" id="3.30.70.120">
    <property type="match status" value="1"/>
</dbReference>
<gene>
    <name evidence="8" type="ORF">bhn_I1253</name>
</gene>
<dbReference type="InterPro" id="IPR051461">
    <property type="entry name" value="UPF0750_membrane"/>
</dbReference>
<feature type="transmembrane region" description="Helical" evidence="6">
    <location>
        <begin position="155"/>
        <end position="175"/>
    </location>
</feature>
<dbReference type="RefSeq" id="WP_071175989.1">
    <property type="nucleotide sequence ID" value="NZ_CP017831.1"/>
</dbReference>
<keyword evidence="4 6" id="KW-1133">Transmembrane helix</keyword>
<dbReference type="EMBL" id="CP017831">
    <property type="protein sequence ID" value="AOZ96287.1"/>
    <property type="molecule type" value="Genomic_DNA"/>
</dbReference>
<dbReference type="CDD" id="cd16380">
    <property type="entry name" value="YitT_C"/>
    <property type="match status" value="1"/>
</dbReference>